<evidence type="ECO:0000313" key="16">
    <source>
        <dbReference type="Proteomes" id="UP001285354"/>
    </source>
</evidence>
<dbReference type="Proteomes" id="UP001285354">
    <property type="component" value="Unassembled WGS sequence"/>
</dbReference>
<keyword evidence="6" id="KW-0862">Zinc</keyword>
<evidence type="ECO:0000256" key="10">
    <source>
        <dbReference type="ARBA" id="ARBA00055764"/>
    </source>
</evidence>
<comment type="cofactor">
    <cofactor evidence="2">
        <name>Zn(2+)</name>
        <dbReference type="ChEBI" id="CHEBI:29105"/>
    </cofactor>
</comment>
<accession>A0AAD9SXR6</accession>
<evidence type="ECO:0000256" key="2">
    <source>
        <dbReference type="ARBA" id="ARBA00001947"/>
    </source>
</evidence>
<comment type="caution">
    <text evidence="15">The sequence shown here is derived from an EMBL/GenBank/DDBJ whole genome shotgun (WGS) entry which is preliminary data.</text>
</comment>
<evidence type="ECO:0000256" key="4">
    <source>
        <dbReference type="ARBA" id="ARBA00022575"/>
    </source>
</evidence>
<dbReference type="Pfam" id="PF01168">
    <property type="entry name" value="Ala_racemase_N"/>
    <property type="match status" value="1"/>
</dbReference>
<dbReference type="EC" id="4.3.1.18" evidence="11"/>
<comment type="function">
    <text evidence="10">Catalyzes the conversion of D-serine to pyruvate and ammonia. May play a role in D-serine detoxification.</text>
</comment>
<evidence type="ECO:0000256" key="1">
    <source>
        <dbReference type="ARBA" id="ARBA00001933"/>
    </source>
</evidence>
<comment type="cofactor">
    <cofactor evidence="1">
        <name>pyridoxal 5'-phosphate</name>
        <dbReference type="ChEBI" id="CHEBI:597326"/>
    </cofactor>
</comment>
<keyword evidence="5" id="KW-0479">Metal-binding</keyword>
<dbReference type="InterPro" id="IPR026956">
    <property type="entry name" value="D-ser_dehydrat-like_dom"/>
</dbReference>
<comment type="similarity">
    <text evidence="3">Belongs to the DSD1 family.</text>
</comment>
<dbReference type="FunFam" id="3.20.20.10:FF:000016">
    <property type="entry name" value="D-serine dehydratase"/>
    <property type="match status" value="1"/>
</dbReference>
<gene>
    <name evidence="15" type="ORF">QTJ16_004794</name>
</gene>
<dbReference type="GO" id="GO:0036088">
    <property type="term" value="P:D-serine catabolic process"/>
    <property type="evidence" value="ECO:0007669"/>
    <property type="project" value="TreeGrafter"/>
</dbReference>
<dbReference type="GO" id="GO:0009636">
    <property type="term" value="P:response to toxic substance"/>
    <property type="evidence" value="ECO:0007669"/>
    <property type="project" value="UniProtKB-KW"/>
</dbReference>
<sequence>MQRLGDLAFANLGPRTSSLDYISITAVTPTVGTVSTIIDQMHPKFPSWNPLHHAHPHSHSHPPEASSSAVMALASMYPIPVKEELQKQFVGKSLKDINGPAAVLDRGKVMDNCNRMLNAVESLNFGWRAHIKTHKTTELTRLQVGEGTGPVNIIASTLLEAENIVPLLTEYRSAGRAVDLLYSFPITPAAVERLSLISKSLGSRSLSLMVDHVDQLPSVAALHTLSGHAPSVFLKIDMGGKRAGVPPQTAECSTLISALLEREEQGTLHFHGLYSHAGQSYSSSARSDALDFLRQEFEALLVTADELRTLSPTHHPVLSVGATPTTTSIRNLLIPHASTDPSEGTAIAALRATTDLILTNGCTIEIHAGVYPILDIQQLATHALPASSLTWANLALTILAEVASVYPTRGAAASPEILISSGVLALGREPCKAYPGWAILSPWNRPGAKEPVEGPESHVGWQVGRLSQEHGVLVWGSGTEREREGEAVPEEEVTSLSSPRCLVLPVCVRRFVENLC</sequence>
<dbReference type="InterPro" id="IPR029066">
    <property type="entry name" value="PLP-binding_barrel"/>
</dbReference>
<dbReference type="Gene3D" id="2.40.37.20">
    <property type="entry name" value="D-serine dehydratase-like domain"/>
    <property type="match status" value="1"/>
</dbReference>
<evidence type="ECO:0000256" key="12">
    <source>
        <dbReference type="ARBA" id="ARBA00069616"/>
    </source>
</evidence>
<dbReference type="GO" id="GO:0008721">
    <property type="term" value="F:D-serine ammonia-lyase activity"/>
    <property type="evidence" value="ECO:0007669"/>
    <property type="project" value="UniProtKB-EC"/>
</dbReference>
<evidence type="ECO:0000256" key="6">
    <source>
        <dbReference type="ARBA" id="ARBA00022833"/>
    </source>
</evidence>
<evidence type="ECO:0000256" key="5">
    <source>
        <dbReference type="ARBA" id="ARBA00022723"/>
    </source>
</evidence>
<dbReference type="SMART" id="SM01119">
    <property type="entry name" value="D-ser_dehydrat"/>
    <property type="match status" value="1"/>
</dbReference>
<dbReference type="SUPFAM" id="SSF51419">
    <property type="entry name" value="PLP-binding barrel"/>
    <property type="match status" value="1"/>
</dbReference>
<reference evidence="15" key="1">
    <citation type="submission" date="2023-06" db="EMBL/GenBank/DDBJ databases">
        <title>Draft genome of Marssonina rosae.</title>
        <authorList>
            <person name="Cheng Q."/>
        </authorList>
    </citation>
    <scope>NUCLEOTIDE SEQUENCE</scope>
    <source>
        <strain evidence="15">R4</strain>
    </source>
</reference>
<dbReference type="PANTHER" id="PTHR28004">
    <property type="entry name" value="ZGC:162816-RELATED"/>
    <property type="match status" value="1"/>
</dbReference>
<evidence type="ECO:0000256" key="11">
    <source>
        <dbReference type="ARBA" id="ARBA00066349"/>
    </source>
</evidence>
<keyword evidence="4" id="KW-0216">Detoxification</keyword>
<keyword evidence="8" id="KW-0456">Lyase</keyword>
<evidence type="ECO:0000256" key="13">
    <source>
        <dbReference type="ARBA" id="ARBA00075219"/>
    </source>
</evidence>
<dbReference type="Gene3D" id="3.20.20.10">
    <property type="entry name" value="Alanine racemase"/>
    <property type="match status" value="1"/>
</dbReference>
<name>A0AAD9SXR6_9HELO</name>
<proteinExistence type="inferred from homology"/>
<keyword evidence="7" id="KW-0663">Pyridoxal phosphate</keyword>
<organism evidence="15 16">
    <name type="scientific">Diplocarpon rosae</name>
    <dbReference type="NCBI Taxonomy" id="946125"/>
    <lineage>
        <taxon>Eukaryota</taxon>
        <taxon>Fungi</taxon>
        <taxon>Dikarya</taxon>
        <taxon>Ascomycota</taxon>
        <taxon>Pezizomycotina</taxon>
        <taxon>Leotiomycetes</taxon>
        <taxon>Helotiales</taxon>
        <taxon>Drepanopezizaceae</taxon>
        <taxon>Diplocarpon</taxon>
    </lineage>
</organism>
<dbReference type="InterPro" id="IPR001608">
    <property type="entry name" value="Ala_racemase_N"/>
</dbReference>
<feature type="domain" description="D-serine dehydratase-like" evidence="14">
    <location>
        <begin position="395"/>
        <end position="495"/>
    </location>
</feature>
<keyword evidence="16" id="KW-1185">Reference proteome</keyword>
<dbReference type="InterPro" id="IPR051466">
    <property type="entry name" value="D-amino_acid_metab_enzyme"/>
</dbReference>
<dbReference type="InterPro" id="IPR042208">
    <property type="entry name" value="D-ser_dehydrat-like_sf"/>
</dbReference>
<protein>
    <recommendedName>
        <fullName evidence="12">D-serine dehydratase</fullName>
        <ecNumber evidence="11">4.3.1.18</ecNumber>
    </recommendedName>
    <alternativeName>
        <fullName evidence="13">D-serine deaminase</fullName>
    </alternativeName>
</protein>
<evidence type="ECO:0000259" key="14">
    <source>
        <dbReference type="SMART" id="SM01119"/>
    </source>
</evidence>
<dbReference type="AlphaFoldDB" id="A0AAD9SXR6"/>
<dbReference type="PANTHER" id="PTHR28004:SF2">
    <property type="entry name" value="D-SERINE DEHYDRATASE"/>
    <property type="match status" value="1"/>
</dbReference>
<comment type="catalytic activity">
    <reaction evidence="9">
        <text>D-serine = pyruvate + NH4(+)</text>
        <dbReference type="Rhea" id="RHEA:13977"/>
        <dbReference type="ChEBI" id="CHEBI:15361"/>
        <dbReference type="ChEBI" id="CHEBI:28938"/>
        <dbReference type="ChEBI" id="CHEBI:35247"/>
        <dbReference type="EC" id="4.3.1.18"/>
    </reaction>
    <physiologicalReaction direction="left-to-right" evidence="9">
        <dbReference type="Rhea" id="RHEA:13978"/>
    </physiologicalReaction>
</comment>
<evidence type="ECO:0000256" key="7">
    <source>
        <dbReference type="ARBA" id="ARBA00022898"/>
    </source>
</evidence>
<evidence type="ECO:0000313" key="15">
    <source>
        <dbReference type="EMBL" id="KAK2625482.1"/>
    </source>
</evidence>
<dbReference type="GO" id="GO:0046872">
    <property type="term" value="F:metal ion binding"/>
    <property type="evidence" value="ECO:0007669"/>
    <property type="project" value="UniProtKB-KW"/>
</dbReference>
<dbReference type="EMBL" id="JAUBYV010000007">
    <property type="protein sequence ID" value="KAK2625482.1"/>
    <property type="molecule type" value="Genomic_DNA"/>
</dbReference>
<dbReference type="Pfam" id="PF14031">
    <property type="entry name" value="D-ser_dehydrat"/>
    <property type="match status" value="1"/>
</dbReference>
<evidence type="ECO:0000256" key="3">
    <source>
        <dbReference type="ARBA" id="ARBA00005323"/>
    </source>
</evidence>
<evidence type="ECO:0000256" key="8">
    <source>
        <dbReference type="ARBA" id="ARBA00023239"/>
    </source>
</evidence>
<evidence type="ECO:0000256" key="9">
    <source>
        <dbReference type="ARBA" id="ARBA00051198"/>
    </source>
</evidence>